<accession>F2UQS3</accession>
<protein>
    <submittedName>
        <fullName evidence="1">Uncharacterized protein</fullName>
    </submittedName>
</protein>
<dbReference type="GeneID" id="16069134"/>
<dbReference type="OrthoDB" id="4850at2759"/>
<gene>
    <name evidence="1" type="ORF">PTSG_13010</name>
</gene>
<dbReference type="EMBL" id="GL832989">
    <property type="protein sequence ID" value="EGD79978.1"/>
    <property type="molecule type" value="Genomic_DNA"/>
</dbReference>
<dbReference type="Proteomes" id="UP000007799">
    <property type="component" value="Unassembled WGS sequence"/>
</dbReference>
<dbReference type="InParanoid" id="F2UQS3"/>
<dbReference type="KEGG" id="sre:PTSG_13010"/>
<dbReference type="AlphaFoldDB" id="F2UQS3"/>
<dbReference type="PANTHER" id="PTHR37948">
    <property type="entry name" value="ZGC:113208"/>
    <property type="match status" value="1"/>
</dbReference>
<organism evidence="2">
    <name type="scientific">Salpingoeca rosetta (strain ATCC 50818 / BSB-021)</name>
    <dbReference type="NCBI Taxonomy" id="946362"/>
    <lineage>
        <taxon>Eukaryota</taxon>
        <taxon>Choanoflagellata</taxon>
        <taxon>Craspedida</taxon>
        <taxon>Salpingoecidae</taxon>
        <taxon>Salpingoeca</taxon>
    </lineage>
</organism>
<keyword evidence="2" id="KW-1185">Reference proteome</keyword>
<proteinExistence type="predicted"/>
<name>F2UQS3_SALR5</name>
<reference evidence="1" key="1">
    <citation type="submission" date="2009-08" db="EMBL/GenBank/DDBJ databases">
        <title>Annotation of Salpingoeca rosetta.</title>
        <authorList>
            <consortium name="The Broad Institute Genome Sequencing Platform"/>
            <person name="Russ C."/>
            <person name="Cuomo C."/>
            <person name="Burger G."/>
            <person name="Gray M.W."/>
            <person name="Holland P.W.H."/>
            <person name="King N."/>
            <person name="Lang F.B.F."/>
            <person name="Roger A.J."/>
            <person name="Ruiz-Trillo I."/>
            <person name="Young S.K."/>
            <person name="Zeng Q."/>
            <person name="Gargeya S."/>
            <person name="Alvarado L."/>
            <person name="Berlin A."/>
            <person name="Chapman S.B."/>
            <person name="Chen Z."/>
            <person name="Freedman E."/>
            <person name="Gellesch M."/>
            <person name="Goldberg J."/>
            <person name="Griggs A."/>
            <person name="Gujja S."/>
            <person name="Heilman E."/>
            <person name="Heiman D."/>
            <person name="Howarth C."/>
            <person name="Mehta T."/>
            <person name="Neiman D."/>
            <person name="Pearson M."/>
            <person name="Roberts A."/>
            <person name="Saif S."/>
            <person name="Shea T."/>
            <person name="Shenoy N."/>
            <person name="Sisk P."/>
            <person name="Stolte C."/>
            <person name="Sykes S."/>
            <person name="White J."/>
            <person name="Yandava C."/>
            <person name="Haas B."/>
            <person name="Nusbaum C."/>
            <person name="Birren B."/>
        </authorList>
    </citation>
    <scope>NUCLEOTIDE SEQUENCE [LARGE SCALE GENOMIC DNA]</scope>
    <source>
        <strain evidence="1">ATCC 50818</strain>
    </source>
</reference>
<evidence type="ECO:0000313" key="2">
    <source>
        <dbReference type="Proteomes" id="UP000007799"/>
    </source>
</evidence>
<dbReference type="RefSeq" id="XP_004988599.1">
    <property type="nucleotide sequence ID" value="XM_004988542.1"/>
</dbReference>
<dbReference type="PANTHER" id="PTHR37948:SF1">
    <property type="entry name" value="BLL5189 PROTEIN"/>
    <property type="match status" value="1"/>
</dbReference>
<evidence type="ECO:0000313" key="1">
    <source>
        <dbReference type="EMBL" id="EGD79978.1"/>
    </source>
</evidence>
<sequence>MRRKDAVGDVAMSWRWRINLCNKIMRASGRFDDTRVSPVVRQTLLHWGYELTKRDYDKHVKKYAKKQ</sequence>